<dbReference type="RefSeq" id="WP_338449530.1">
    <property type="nucleotide sequence ID" value="NZ_CP137640.1"/>
</dbReference>
<gene>
    <name evidence="1" type="ORF">R4Z09_25710</name>
</gene>
<dbReference type="EMBL" id="CP137640">
    <property type="protein sequence ID" value="WVX80599.1"/>
    <property type="molecule type" value="Genomic_DNA"/>
</dbReference>
<dbReference type="Proteomes" id="UP001357223">
    <property type="component" value="Chromosome"/>
</dbReference>
<protein>
    <recommendedName>
        <fullName evidence="3">Flagellar hook-length control protein-like C-terminal domain-containing protein</fullName>
    </recommendedName>
</protein>
<accession>A0ABZ2CHN6</accession>
<name>A0ABZ2CHN6_9BACI</name>
<sequence length="826" mass="92148">MQVNNQTIRQQQPALSETPLELKQGEVVRATIKETLSDTDAILQIRGKEVRARFSEGVPVSGKAVTIQVNGQADGMLQAKTIAEETTKTPFAEEKIFASAGLTGKESAGVKQAVRILLDKGLSVSKETVQELDSFIEKAQGTLEEKIDTVRALANKRLEATGTQLRAVHEALHGRPLNEVLSDIAKEIDPEFKLEKQQIQAQSTDLAIRSSSKSSREILETGPDLKKVIQQIKESIQRISNPEQAQNIEKAAQEAEKLQKIGRQRLIEALIKEGLQSKEVINQIKNEPDINKVLQKIQDLLKNMNPEAARNIERLALQAKQLEQAGRDRIFNMLQQEGEPANKVGSQMTQALQQLQKEPDLEKAIDQMRKEITSLPSNSAKTIENAIDQAHQLLSKGRELAARQLLSKELSNMDQSSVKTESQIESASQPYDVNELLQSLNLQSKDILVTKVTQKLSQFTHGFRELKREITRNLDSAERVIQTFKQNAAPQAKQILENTISKLDHAILKSEMMLFTDMKTEKQLMQASTQLAEAKKLLTKGDHTEAVRIVSEVKTLVDKMIFKPAEQKIIHYVNKENLLLGESSPIKQMLSSFSDATYGTNPNQEPSARQMYDAVRSLGLNHESDQANSLVFHKNDHSLQEHQNVKAALMKLAQGEGQEINPKIVQQAEQALTNITGQQLLSKSDGSGTLQSMFLNLPLLLGGKPENFQVFINSKNEGQQVEWENCSLYFLLDTKKLGDVGILLNSNDRNLSITIKNDLPGFKEKMEPLAAITKEKLQEVGYNITGIHFTKMNLEQSKAVEQSGQEAKQTSTTRQAFTKKGVDFTI</sequence>
<reference evidence="1 2" key="1">
    <citation type="submission" date="2023-10" db="EMBL/GenBank/DDBJ databases">
        <title>Niallia locisalis sp.nov. isolated from a salt pond sample.</title>
        <authorList>
            <person name="Li X.-J."/>
            <person name="Dong L."/>
        </authorList>
    </citation>
    <scope>NUCLEOTIDE SEQUENCE [LARGE SCALE GENOMIC DNA]</scope>
    <source>
        <strain evidence="1 2">DSM 29761</strain>
    </source>
</reference>
<organism evidence="1 2">
    <name type="scientific">Niallia oryzisoli</name>
    <dbReference type="NCBI Taxonomy" id="1737571"/>
    <lineage>
        <taxon>Bacteria</taxon>
        <taxon>Bacillati</taxon>
        <taxon>Bacillota</taxon>
        <taxon>Bacilli</taxon>
        <taxon>Bacillales</taxon>
        <taxon>Bacillaceae</taxon>
        <taxon>Niallia</taxon>
    </lineage>
</organism>
<evidence type="ECO:0000313" key="1">
    <source>
        <dbReference type="EMBL" id="WVX80599.1"/>
    </source>
</evidence>
<evidence type="ECO:0000313" key="2">
    <source>
        <dbReference type="Proteomes" id="UP001357223"/>
    </source>
</evidence>
<evidence type="ECO:0008006" key="3">
    <source>
        <dbReference type="Google" id="ProtNLM"/>
    </source>
</evidence>
<keyword evidence="2" id="KW-1185">Reference proteome</keyword>
<proteinExistence type="predicted"/>